<name>B1I325_DESAP</name>
<keyword evidence="4" id="KW-0411">Iron-sulfur</keyword>
<keyword evidence="7" id="KW-1185">Reference proteome</keyword>
<evidence type="ECO:0000313" key="7">
    <source>
        <dbReference type="Proteomes" id="UP000008544"/>
    </source>
</evidence>
<dbReference type="GO" id="GO:0016491">
    <property type="term" value="F:oxidoreductase activity"/>
    <property type="evidence" value="ECO:0007669"/>
    <property type="project" value="UniProtKB-KW"/>
</dbReference>
<proteinExistence type="predicted"/>
<dbReference type="InterPro" id="IPR003813">
    <property type="entry name" value="MvhD/FlpD"/>
</dbReference>
<dbReference type="EMBL" id="CP000860">
    <property type="protein sequence ID" value="ACA59391.1"/>
    <property type="molecule type" value="Genomic_DNA"/>
</dbReference>
<sequence>MNTDPRIISFCCYNCAYAAADLAGAMRVSYDPRVTIVGVPCTGAMEAVVVLGAFEEGADGVFVAGCLDGECHYKEGNLRARERVARLRERLSEVGLEPERLEMYQVSAAMGARFGEIAAEFVDRIKALPPSPLRRGAAVKGGMSR</sequence>
<feature type="domain" description="F420-non-reducing hydrogenase iron-sulfur subunit D" evidence="5">
    <location>
        <begin position="7"/>
        <end position="128"/>
    </location>
</feature>
<dbReference type="RefSeq" id="WP_012301977.1">
    <property type="nucleotide sequence ID" value="NC_010424.1"/>
</dbReference>
<dbReference type="HOGENOM" id="CLU_095272_2_0_9"/>
<dbReference type="OrthoDB" id="9785566at2"/>
<dbReference type="GO" id="GO:0051536">
    <property type="term" value="F:iron-sulfur cluster binding"/>
    <property type="evidence" value="ECO:0007669"/>
    <property type="project" value="UniProtKB-KW"/>
</dbReference>
<dbReference type="Proteomes" id="UP000008544">
    <property type="component" value="Chromosome"/>
</dbReference>
<evidence type="ECO:0000313" key="6">
    <source>
        <dbReference type="EMBL" id="ACA59391.1"/>
    </source>
</evidence>
<dbReference type="eggNOG" id="COG1908">
    <property type="taxonomic scope" value="Bacteria"/>
</dbReference>
<dbReference type="Pfam" id="PF02662">
    <property type="entry name" value="FlpD"/>
    <property type="match status" value="1"/>
</dbReference>
<evidence type="ECO:0000256" key="2">
    <source>
        <dbReference type="ARBA" id="ARBA00023002"/>
    </source>
</evidence>
<reference evidence="6 7" key="2">
    <citation type="journal article" date="2008" name="Science">
        <title>Environmental genomics reveals a single-species ecosystem deep within Earth.</title>
        <authorList>
            <person name="Chivian D."/>
            <person name="Brodie E.L."/>
            <person name="Alm E.J."/>
            <person name="Culley D.E."/>
            <person name="Dehal P.S."/>
            <person name="Desantis T.Z."/>
            <person name="Gihring T.M."/>
            <person name="Lapidus A."/>
            <person name="Lin L.H."/>
            <person name="Lowry S.R."/>
            <person name="Moser D.P."/>
            <person name="Richardson P.M."/>
            <person name="Southam G."/>
            <person name="Wanger G."/>
            <person name="Pratt L.M."/>
            <person name="Andersen G.L."/>
            <person name="Hazen T.C."/>
            <person name="Brockman F.J."/>
            <person name="Arkin A.P."/>
            <person name="Onstott T.C."/>
        </authorList>
    </citation>
    <scope>NUCLEOTIDE SEQUENCE [LARGE SCALE GENOMIC DNA]</scope>
    <source>
        <strain evidence="6 7">MP104C</strain>
    </source>
</reference>
<organism evidence="6 7">
    <name type="scientific">Desulforudis audaxviator (strain MP104C)</name>
    <dbReference type="NCBI Taxonomy" id="477974"/>
    <lineage>
        <taxon>Bacteria</taxon>
        <taxon>Bacillati</taxon>
        <taxon>Bacillota</taxon>
        <taxon>Clostridia</taxon>
        <taxon>Thermoanaerobacterales</taxon>
        <taxon>Candidatus Desulforudaceae</taxon>
        <taxon>Candidatus Desulforudis</taxon>
    </lineage>
</organism>
<dbReference type="STRING" id="477974.Daud_0878"/>
<dbReference type="KEGG" id="dau:Daud_0878"/>
<keyword evidence="3" id="KW-0408">Iron</keyword>
<gene>
    <name evidence="6" type="ordered locus">Daud_0878</name>
</gene>
<evidence type="ECO:0000256" key="1">
    <source>
        <dbReference type="ARBA" id="ARBA00022723"/>
    </source>
</evidence>
<evidence type="ECO:0000259" key="5">
    <source>
        <dbReference type="Pfam" id="PF02662"/>
    </source>
</evidence>
<accession>B1I325</accession>
<evidence type="ECO:0000256" key="3">
    <source>
        <dbReference type="ARBA" id="ARBA00023004"/>
    </source>
</evidence>
<keyword evidence="2" id="KW-0560">Oxidoreductase</keyword>
<dbReference type="AlphaFoldDB" id="B1I325"/>
<protein>
    <submittedName>
        <fullName evidence="6">Methyl-viologen-reducing hydrogenase, delta subunit</fullName>
    </submittedName>
</protein>
<keyword evidence="1" id="KW-0479">Metal-binding</keyword>
<dbReference type="GO" id="GO:0046872">
    <property type="term" value="F:metal ion binding"/>
    <property type="evidence" value="ECO:0007669"/>
    <property type="project" value="UniProtKB-KW"/>
</dbReference>
<evidence type="ECO:0000256" key="4">
    <source>
        <dbReference type="ARBA" id="ARBA00023014"/>
    </source>
</evidence>
<reference evidence="7" key="1">
    <citation type="submission" date="2007-10" db="EMBL/GenBank/DDBJ databases">
        <title>Complete sequence of chromosome of Desulforudis audaxviator MP104C.</title>
        <authorList>
            <person name="Copeland A."/>
            <person name="Lucas S."/>
            <person name="Lapidus A."/>
            <person name="Barry K."/>
            <person name="Glavina del Rio T."/>
            <person name="Dalin E."/>
            <person name="Tice H."/>
            <person name="Bruce D."/>
            <person name="Pitluck S."/>
            <person name="Lowry S.R."/>
            <person name="Larimer F."/>
            <person name="Land M.L."/>
            <person name="Hauser L."/>
            <person name="Kyrpides N."/>
            <person name="Ivanova N.N."/>
            <person name="Richardson P."/>
        </authorList>
    </citation>
    <scope>NUCLEOTIDE SEQUENCE [LARGE SCALE GENOMIC DNA]</scope>
    <source>
        <strain evidence="7">MP104C</strain>
    </source>
</reference>